<dbReference type="OrthoDB" id="9782655at2"/>
<keyword evidence="2" id="KW-0902">Two-component regulatory system</keyword>
<dbReference type="Gene3D" id="1.10.10.10">
    <property type="entry name" value="Winged helix-like DNA-binding domain superfamily/Winged helix DNA-binding domain"/>
    <property type="match status" value="1"/>
</dbReference>
<dbReference type="InterPro" id="IPR001789">
    <property type="entry name" value="Sig_transdc_resp-reg_receiver"/>
</dbReference>
<dbReference type="SUPFAM" id="SSF46894">
    <property type="entry name" value="C-terminal effector domain of the bipartite response regulators"/>
    <property type="match status" value="1"/>
</dbReference>
<evidence type="ECO:0000256" key="3">
    <source>
        <dbReference type="ARBA" id="ARBA00023015"/>
    </source>
</evidence>
<dbReference type="SMART" id="SM00448">
    <property type="entry name" value="REC"/>
    <property type="match status" value="1"/>
</dbReference>
<dbReference type="FunFam" id="3.40.50.2300:FF:000018">
    <property type="entry name" value="DNA-binding transcriptional regulator NtrC"/>
    <property type="match status" value="1"/>
</dbReference>
<evidence type="ECO:0000313" key="10">
    <source>
        <dbReference type="Proteomes" id="UP000315751"/>
    </source>
</evidence>
<reference evidence="9 10" key="1">
    <citation type="submission" date="2019-06" db="EMBL/GenBank/DDBJ databases">
        <title>Genomic Encyclopedia of Type Strains, Phase IV (KMG-V): Genome sequencing to study the core and pangenomes of soil and plant-associated prokaryotes.</title>
        <authorList>
            <person name="Whitman W."/>
        </authorList>
    </citation>
    <scope>NUCLEOTIDE SEQUENCE [LARGE SCALE GENOMIC DNA]</scope>
    <source>
        <strain evidence="9 10">BR 11622</strain>
    </source>
</reference>
<gene>
    <name evidence="9" type="ORF">FBZ90_103133</name>
</gene>
<comment type="caution">
    <text evidence="9">The sequence shown here is derived from an EMBL/GenBank/DDBJ whole genome shotgun (WGS) entry which is preliminary data.</text>
</comment>
<evidence type="ECO:0000256" key="2">
    <source>
        <dbReference type="ARBA" id="ARBA00023012"/>
    </source>
</evidence>
<dbReference type="RefSeq" id="WP_145730060.1">
    <property type="nucleotide sequence ID" value="NZ_VITR01000003.1"/>
</dbReference>
<keyword evidence="5" id="KW-0804">Transcription</keyword>
<evidence type="ECO:0000259" key="7">
    <source>
        <dbReference type="PROSITE" id="PS50043"/>
    </source>
</evidence>
<evidence type="ECO:0000313" key="9">
    <source>
        <dbReference type="EMBL" id="TWB44227.1"/>
    </source>
</evidence>
<feature type="modified residue" description="4-aspartylphosphate" evidence="6">
    <location>
        <position position="62"/>
    </location>
</feature>
<dbReference type="GO" id="GO:0003677">
    <property type="term" value="F:DNA binding"/>
    <property type="evidence" value="ECO:0007669"/>
    <property type="project" value="UniProtKB-KW"/>
</dbReference>
<dbReference type="EMBL" id="VITR01000003">
    <property type="protein sequence ID" value="TWB44227.1"/>
    <property type="molecule type" value="Genomic_DNA"/>
</dbReference>
<feature type="domain" description="Response regulatory" evidence="8">
    <location>
        <begin position="13"/>
        <end position="127"/>
    </location>
</feature>
<protein>
    <submittedName>
        <fullName evidence="9">LuxR family two component transcriptional regulator</fullName>
    </submittedName>
</protein>
<evidence type="ECO:0000256" key="5">
    <source>
        <dbReference type="ARBA" id="ARBA00023163"/>
    </source>
</evidence>
<dbReference type="PANTHER" id="PTHR44688:SF16">
    <property type="entry name" value="DNA-BINDING TRANSCRIPTIONAL ACTIVATOR DEVR_DOSR"/>
    <property type="match status" value="1"/>
</dbReference>
<dbReference type="SUPFAM" id="SSF52172">
    <property type="entry name" value="CheY-like"/>
    <property type="match status" value="1"/>
</dbReference>
<dbReference type="InterPro" id="IPR016032">
    <property type="entry name" value="Sig_transdc_resp-reg_C-effctor"/>
</dbReference>
<feature type="domain" description="HTH luxR-type" evidence="7">
    <location>
        <begin position="143"/>
        <end position="208"/>
    </location>
</feature>
<evidence type="ECO:0000256" key="1">
    <source>
        <dbReference type="ARBA" id="ARBA00022553"/>
    </source>
</evidence>
<name>A0A560HCW6_9PROT</name>
<dbReference type="InterPro" id="IPR000792">
    <property type="entry name" value="Tscrpt_reg_LuxR_C"/>
</dbReference>
<dbReference type="PANTHER" id="PTHR44688">
    <property type="entry name" value="DNA-BINDING TRANSCRIPTIONAL ACTIVATOR DEVR_DOSR"/>
    <property type="match status" value="1"/>
</dbReference>
<proteinExistence type="predicted"/>
<dbReference type="InterPro" id="IPR036388">
    <property type="entry name" value="WH-like_DNA-bd_sf"/>
</dbReference>
<dbReference type="InterPro" id="IPR011006">
    <property type="entry name" value="CheY-like_superfamily"/>
</dbReference>
<dbReference type="PROSITE" id="PS50110">
    <property type="entry name" value="RESPONSE_REGULATORY"/>
    <property type="match status" value="1"/>
</dbReference>
<keyword evidence="1 6" id="KW-0597">Phosphoprotein</keyword>
<dbReference type="Gene3D" id="3.40.50.2300">
    <property type="match status" value="1"/>
</dbReference>
<keyword evidence="4" id="KW-0238">DNA-binding</keyword>
<dbReference type="PROSITE" id="PS50043">
    <property type="entry name" value="HTH_LUXR_2"/>
    <property type="match status" value="1"/>
</dbReference>
<evidence type="ECO:0000256" key="6">
    <source>
        <dbReference type="PROSITE-ProRule" id="PRU00169"/>
    </source>
</evidence>
<organism evidence="9 10">
    <name type="scientific">Nitrospirillum amazonense</name>
    <dbReference type="NCBI Taxonomy" id="28077"/>
    <lineage>
        <taxon>Bacteria</taxon>
        <taxon>Pseudomonadati</taxon>
        <taxon>Pseudomonadota</taxon>
        <taxon>Alphaproteobacteria</taxon>
        <taxon>Rhodospirillales</taxon>
        <taxon>Azospirillaceae</taxon>
        <taxon>Nitrospirillum</taxon>
    </lineage>
</organism>
<dbReference type="Pfam" id="PF00196">
    <property type="entry name" value="GerE"/>
    <property type="match status" value="1"/>
</dbReference>
<sequence>MTANQPSPEAKGAIIVVDDDPSMRKALTNLFNSLDLTVHAFASTREFLDWPLPDTPLCLVLDIRMPGQNGLDFQEEFAPSHEEIPVVFITGHGDIPMSVRAMKAGAIEFLTKPFKEQDLLDAIYAGLAKSAARRAEKAKVSDVYGRYQSLSPRQRQVMDMILNGQLSKQIAATLKLSEITVKICRAQLMRKMEATSLLELGRMAEKIQGVAKSAPQDGPGEGPGA</sequence>
<dbReference type="CDD" id="cd17537">
    <property type="entry name" value="REC_FixJ"/>
    <property type="match status" value="1"/>
</dbReference>
<dbReference type="AlphaFoldDB" id="A0A560HCW6"/>
<accession>A0A560HCW6</accession>
<dbReference type="CDD" id="cd06170">
    <property type="entry name" value="LuxR_C_like"/>
    <property type="match status" value="1"/>
</dbReference>
<dbReference type="Proteomes" id="UP000315751">
    <property type="component" value="Unassembled WGS sequence"/>
</dbReference>
<dbReference type="PRINTS" id="PR00038">
    <property type="entry name" value="HTHLUXR"/>
</dbReference>
<keyword evidence="3" id="KW-0805">Transcription regulation</keyword>
<dbReference type="GO" id="GO:0000160">
    <property type="term" value="P:phosphorelay signal transduction system"/>
    <property type="evidence" value="ECO:0007669"/>
    <property type="project" value="UniProtKB-KW"/>
</dbReference>
<dbReference type="SMART" id="SM00421">
    <property type="entry name" value="HTH_LUXR"/>
    <property type="match status" value="1"/>
</dbReference>
<dbReference type="GO" id="GO:0006355">
    <property type="term" value="P:regulation of DNA-templated transcription"/>
    <property type="evidence" value="ECO:0007669"/>
    <property type="project" value="InterPro"/>
</dbReference>
<keyword evidence="10" id="KW-1185">Reference proteome</keyword>
<dbReference type="Pfam" id="PF00072">
    <property type="entry name" value="Response_reg"/>
    <property type="match status" value="1"/>
</dbReference>
<evidence type="ECO:0000259" key="8">
    <source>
        <dbReference type="PROSITE" id="PS50110"/>
    </source>
</evidence>
<evidence type="ECO:0000256" key="4">
    <source>
        <dbReference type="ARBA" id="ARBA00023125"/>
    </source>
</evidence>